<dbReference type="GeneID" id="93385466"/>
<dbReference type="RefSeq" id="WP_004833178.1">
    <property type="nucleotide sequence ID" value="NZ_DS483518.1"/>
</dbReference>
<evidence type="ECO:0000313" key="2">
    <source>
        <dbReference type="Proteomes" id="UP000003162"/>
    </source>
</evidence>
<dbReference type="EMBL" id="ABEE02000017">
    <property type="protein sequence ID" value="EDP23443.1"/>
    <property type="molecule type" value="Genomic_DNA"/>
</dbReference>
<dbReference type="Proteomes" id="UP000003162">
    <property type="component" value="Unassembled WGS sequence"/>
</dbReference>
<gene>
    <name evidence="1" type="ORF">PEPMIC_01248</name>
</gene>
<comment type="caution">
    <text evidence="1">The sequence shown here is derived from an EMBL/GenBank/DDBJ whole genome shotgun (WGS) entry which is preliminary data.</text>
</comment>
<dbReference type="AlphaFoldDB" id="A8SM96"/>
<reference evidence="1 2" key="1">
    <citation type="submission" date="2007-09" db="EMBL/GenBank/DDBJ databases">
        <title>Draft genome sequence of Peptostreptococcus micros (ATCC 33270).</title>
        <authorList>
            <person name="Sudarsanam P."/>
            <person name="Ley R."/>
            <person name="Guruge J."/>
            <person name="Turnbaugh P.J."/>
            <person name="Mahowald M."/>
            <person name="Liep D."/>
            <person name="Gordon J."/>
        </authorList>
    </citation>
    <scope>NUCLEOTIDE SEQUENCE [LARGE SCALE GENOMIC DNA]</scope>
    <source>
        <strain evidence="1 2">ATCC 33270</strain>
    </source>
</reference>
<organism evidence="1 2">
    <name type="scientific">Parvimonas micra ATCC 33270</name>
    <dbReference type="NCBI Taxonomy" id="411465"/>
    <lineage>
        <taxon>Bacteria</taxon>
        <taxon>Bacillati</taxon>
        <taxon>Bacillota</taxon>
        <taxon>Tissierellia</taxon>
        <taxon>Tissierellales</taxon>
        <taxon>Peptoniphilaceae</taxon>
        <taxon>Parvimonas</taxon>
    </lineage>
</organism>
<dbReference type="eggNOG" id="ENOG5032QRY">
    <property type="taxonomic scope" value="Bacteria"/>
</dbReference>
<name>A8SM96_9FIRM</name>
<evidence type="ECO:0000313" key="1">
    <source>
        <dbReference type="EMBL" id="EDP23443.1"/>
    </source>
</evidence>
<protein>
    <submittedName>
        <fullName evidence="1">Putative CRISPR-associated RAMP protein, Csm4 family</fullName>
    </submittedName>
</protein>
<proteinExistence type="predicted"/>
<dbReference type="HOGENOM" id="CLU_703685_0_0_9"/>
<reference evidence="1 2" key="2">
    <citation type="submission" date="2007-09" db="EMBL/GenBank/DDBJ databases">
        <authorList>
            <person name="Fulton L."/>
            <person name="Clifton S."/>
            <person name="Fulton B."/>
            <person name="Xu J."/>
            <person name="Minx P."/>
            <person name="Pepin K.H."/>
            <person name="Johnson M."/>
            <person name="Thiruvilangam P."/>
            <person name="Bhonagiri V."/>
            <person name="Nash W.E."/>
            <person name="Mardis E.R."/>
            <person name="Wilson R.K."/>
        </authorList>
    </citation>
    <scope>NUCLEOTIDE SEQUENCE [LARGE SCALE GENOMIC DNA]</scope>
    <source>
        <strain evidence="1 2">ATCC 33270</strain>
    </source>
</reference>
<accession>A8SM96</accession>
<sequence>MYIFEFKLKRIGEITLLPDSQKLFGFLMGKLKESYPDEKIGEFVESVERKESICMISNLFPTDYRPMPKSYILDILDKLNIGINDKKLYEKIKNIEFIKREDLKKLINLTKNTTTNINNINLDNYNYIKKEDTFIQKFKIESQVRKLSGFPNIAYSIPIVKYKDNVGNIISDYSFLIKLEKGNILFDYLNNRDNLLNIDCHLGHKASYGYNTYVIKDIEFSKQKKDKKQKDILKYPKNEKFLNLGMLLPNLDKINIEKSYFELFTSHRKPFELSDGVNTFISFLNAGSVLSLKEKSEYTCMSKCILNEYNLMYDKAIVFGNSYLETLEV</sequence>